<sequence length="258" mass="28748">MGRFEKQDLDVVLVPCGLILMFGYHLVLLYRYLRLPHTTVMGFENHDKRAWVHSIMQQVERKDVGSYLGVVSSNVSAATFLSSVSLTLSSLIGAWISSSSSNGFLQSELIYGDTRPTTVSIKYVSLLVCFLLAFSCFVQSSRSYVHANYLISIPGCDPSVAATVTKAAELAIVRGSDFWSVGLRALYFALVMLFWFFGPIPMFAASMAMVIVLYYLDHNSTPLIDHRFSGIEAVKEVEERISQSVAEVAMAIQVRHRH</sequence>
<keyword evidence="2" id="KW-1185">Reference proteome</keyword>
<accession>A0ACB9QW25</accession>
<dbReference type="EMBL" id="CM042884">
    <property type="protein sequence ID" value="KAI4371037.1"/>
    <property type="molecule type" value="Genomic_DNA"/>
</dbReference>
<reference evidence="2" key="1">
    <citation type="journal article" date="2023" name="Front. Plant Sci.">
        <title>Chromosomal-level genome assembly of Melastoma candidum provides insights into trichome evolution.</title>
        <authorList>
            <person name="Zhong Y."/>
            <person name="Wu W."/>
            <person name="Sun C."/>
            <person name="Zou P."/>
            <person name="Liu Y."/>
            <person name="Dai S."/>
            <person name="Zhou R."/>
        </authorList>
    </citation>
    <scope>NUCLEOTIDE SEQUENCE [LARGE SCALE GENOMIC DNA]</scope>
</reference>
<name>A0ACB9QW25_9MYRT</name>
<proteinExistence type="predicted"/>
<evidence type="ECO:0000313" key="2">
    <source>
        <dbReference type="Proteomes" id="UP001057402"/>
    </source>
</evidence>
<comment type="caution">
    <text evidence="1">The sequence shown here is derived from an EMBL/GenBank/DDBJ whole genome shotgun (WGS) entry which is preliminary data.</text>
</comment>
<protein>
    <submittedName>
        <fullName evidence="1">Uncharacterized protein</fullName>
    </submittedName>
</protein>
<dbReference type="Proteomes" id="UP001057402">
    <property type="component" value="Chromosome 5"/>
</dbReference>
<evidence type="ECO:0000313" key="1">
    <source>
        <dbReference type="EMBL" id="KAI4371037.1"/>
    </source>
</evidence>
<organism evidence="1 2">
    <name type="scientific">Melastoma candidum</name>
    <dbReference type="NCBI Taxonomy" id="119954"/>
    <lineage>
        <taxon>Eukaryota</taxon>
        <taxon>Viridiplantae</taxon>
        <taxon>Streptophyta</taxon>
        <taxon>Embryophyta</taxon>
        <taxon>Tracheophyta</taxon>
        <taxon>Spermatophyta</taxon>
        <taxon>Magnoliopsida</taxon>
        <taxon>eudicotyledons</taxon>
        <taxon>Gunneridae</taxon>
        <taxon>Pentapetalae</taxon>
        <taxon>rosids</taxon>
        <taxon>malvids</taxon>
        <taxon>Myrtales</taxon>
        <taxon>Melastomataceae</taxon>
        <taxon>Melastomatoideae</taxon>
        <taxon>Melastomateae</taxon>
        <taxon>Melastoma</taxon>
    </lineage>
</organism>
<gene>
    <name evidence="1" type="ORF">MLD38_019314</name>
</gene>